<name>A0A196SJJ7_BLAHN</name>
<dbReference type="Gene3D" id="1.10.287.1490">
    <property type="match status" value="1"/>
</dbReference>
<dbReference type="SMART" id="SM00326">
    <property type="entry name" value="SH3"/>
    <property type="match status" value="2"/>
</dbReference>
<feature type="region of interest" description="Disordered" evidence="3">
    <location>
        <begin position="1"/>
        <end position="131"/>
    </location>
</feature>
<feature type="region of interest" description="Disordered" evidence="3">
    <location>
        <begin position="295"/>
        <end position="355"/>
    </location>
</feature>
<dbReference type="Proteomes" id="UP000078348">
    <property type="component" value="Unassembled WGS sequence"/>
</dbReference>
<protein>
    <recommendedName>
        <fullName evidence="4">SH3 domain-containing protein</fullName>
    </recommendedName>
</protein>
<evidence type="ECO:0000259" key="4">
    <source>
        <dbReference type="PROSITE" id="PS50002"/>
    </source>
</evidence>
<dbReference type="PROSITE" id="PS50002">
    <property type="entry name" value="SH3"/>
    <property type="match status" value="1"/>
</dbReference>
<comment type="caution">
    <text evidence="5">The sequence shown here is derived from an EMBL/GenBank/DDBJ whole genome shotgun (WGS) entry which is preliminary data.</text>
</comment>
<keyword evidence="1 2" id="KW-0728">SH3 domain</keyword>
<dbReference type="Pfam" id="PF07653">
    <property type="entry name" value="SH3_2"/>
    <property type="match status" value="1"/>
</dbReference>
<dbReference type="EMBL" id="LXWW01000041">
    <property type="protein sequence ID" value="OAO17213.1"/>
    <property type="molecule type" value="Genomic_DNA"/>
</dbReference>
<dbReference type="STRING" id="478820.A0A196SJJ7"/>
<evidence type="ECO:0000256" key="1">
    <source>
        <dbReference type="ARBA" id="ARBA00022443"/>
    </source>
</evidence>
<keyword evidence="6" id="KW-1185">Reference proteome</keyword>
<evidence type="ECO:0000256" key="3">
    <source>
        <dbReference type="SAM" id="MobiDB-lite"/>
    </source>
</evidence>
<feature type="domain" description="SH3" evidence="4">
    <location>
        <begin position="437"/>
        <end position="494"/>
    </location>
</feature>
<dbReference type="SUPFAM" id="SSF144284">
    <property type="entry name" value="Sec2 N-terminal region"/>
    <property type="match status" value="1"/>
</dbReference>
<feature type="compositionally biased region" description="Low complexity" evidence="3">
    <location>
        <begin position="12"/>
        <end position="25"/>
    </location>
</feature>
<feature type="compositionally biased region" description="Basic and acidic residues" evidence="3">
    <location>
        <begin position="296"/>
        <end position="317"/>
    </location>
</feature>
<organism evidence="5 6">
    <name type="scientific">Blastocystis sp. subtype 1 (strain ATCC 50177 / NandII)</name>
    <dbReference type="NCBI Taxonomy" id="478820"/>
    <lineage>
        <taxon>Eukaryota</taxon>
        <taxon>Sar</taxon>
        <taxon>Stramenopiles</taxon>
        <taxon>Bigyra</taxon>
        <taxon>Opalozoa</taxon>
        <taxon>Opalinata</taxon>
        <taxon>Blastocystidae</taxon>
        <taxon>Blastocystis</taxon>
    </lineage>
</organism>
<feature type="compositionally biased region" description="Basic and acidic residues" evidence="3">
    <location>
        <begin position="72"/>
        <end position="81"/>
    </location>
</feature>
<evidence type="ECO:0000313" key="6">
    <source>
        <dbReference type="Proteomes" id="UP000078348"/>
    </source>
</evidence>
<dbReference type="AlphaFoldDB" id="A0A196SJJ7"/>
<dbReference type="OrthoDB" id="443981at2759"/>
<dbReference type="InterPro" id="IPR001452">
    <property type="entry name" value="SH3_domain"/>
</dbReference>
<proteinExistence type="predicted"/>
<evidence type="ECO:0000313" key="5">
    <source>
        <dbReference type="EMBL" id="OAO17213.1"/>
    </source>
</evidence>
<dbReference type="SUPFAM" id="SSF50044">
    <property type="entry name" value="SH3-domain"/>
    <property type="match status" value="2"/>
</dbReference>
<gene>
    <name evidence="5" type="ORF">AV274_1047</name>
</gene>
<dbReference type="InterPro" id="IPR036028">
    <property type="entry name" value="SH3-like_dom_sf"/>
</dbReference>
<sequence>MSVTSPEDLLGSSSSMSFLSASSFSKRNPAPKPATPQQSVGITEVHANNDGLSESEVIIEPEAAIVTEDDGYDAHNQHADKASLNSTPLPNDRAVDSPKQGSVDQVNVAKRDGNGGVSRKNSSQQPIRKSLSDYPTVTADIRNSLLHCRDDLYDLISDICDENKHLNDMYNEIRESPLAEEIKQQYEDAIAEWSDRFSELQSLYNQLQSENDSLHDELDHQKQVNEDLRSQLRRIPQLEQDLKSASIRRDVLERELHDAQNELDAVQEEKRRIDAQNDQQRKEIRSLTIELNTLKGEAEEGRRESTSTSRRNRDNRSGYEYQPKSDYGDSRADAASDRNSVVLYNKRPPLPKRDTQTLPTAIARFSYEGSRDFNSSPMHKGTKMTVIKYNDAKDWALVSFDGMTTWEPVSYLEVEEEDKTRVMRPRSQHVPSVEGASSKRRGLVIANFDGIDKSEMSVQKGEIVQVLKEEGEWLLGTVGTRRGWLPVSYVEFLK</sequence>
<feature type="compositionally biased region" description="Basic and acidic residues" evidence="3">
    <location>
        <begin position="326"/>
        <end position="336"/>
    </location>
</feature>
<reference evidence="5 6" key="1">
    <citation type="submission" date="2016-05" db="EMBL/GenBank/DDBJ databases">
        <title>Nuclear genome of Blastocystis sp. subtype 1 NandII.</title>
        <authorList>
            <person name="Gentekaki E."/>
            <person name="Curtis B."/>
            <person name="Stairs C."/>
            <person name="Eme L."/>
            <person name="Herman E."/>
            <person name="Klimes V."/>
            <person name="Arias M.C."/>
            <person name="Elias M."/>
            <person name="Hilliou F."/>
            <person name="Klute M."/>
            <person name="Malik S.-B."/>
            <person name="Pightling A."/>
            <person name="Rachubinski R."/>
            <person name="Salas D."/>
            <person name="Schlacht A."/>
            <person name="Suga H."/>
            <person name="Archibald J."/>
            <person name="Ball S.G."/>
            <person name="Clark G."/>
            <person name="Dacks J."/>
            <person name="Van Der Giezen M."/>
            <person name="Tsaousis A."/>
            <person name="Roger A."/>
        </authorList>
    </citation>
    <scope>NUCLEOTIDE SEQUENCE [LARGE SCALE GENOMIC DNA]</scope>
    <source>
        <strain evidence="6">ATCC 50177 / NandII</strain>
    </source>
</reference>
<evidence type="ECO:0000256" key="2">
    <source>
        <dbReference type="PROSITE-ProRule" id="PRU00192"/>
    </source>
</evidence>
<dbReference type="Gene3D" id="2.30.30.40">
    <property type="entry name" value="SH3 Domains"/>
    <property type="match status" value="1"/>
</dbReference>
<accession>A0A196SJJ7</accession>